<dbReference type="Pfam" id="PF13411">
    <property type="entry name" value="MerR_1"/>
    <property type="match status" value="1"/>
</dbReference>
<dbReference type="PANTHER" id="PTHR30204:SF0">
    <property type="entry name" value="REDOX-SENSITIVE TRANSCRIPTIONAL ACTIVATOR SOXR"/>
    <property type="match status" value="1"/>
</dbReference>
<organism evidence="6 7">
    <name type="scientific">Aurantiacibacter gilvus</name>
    <dbReference type="NCBI Taxonomy" id="3139141"/>
    <lineage>
        <taxon>Bacteria</taxon>
        <taxon>Pseudomonadati</taxon>
        <taxon>Pseudomonadota</taxon>
        <taxon>Alphaproteobacteria</taxon>
        <taxon>Sphingomonadales</taxon>
        <taxon>Erythrobacteraceae</taxon>
        <taxon>Aurantiacibacter</taxon>
    </lineage>
</organism>
<evidence type="ECO:0000256" key="4">
    <source>
        <dbReference type="ARBA" id="ARBA00023125"/>
    </source>
</evidence>
<gene>
    <name evidence="6" type="primary">soxR</name>
    <name evidence="6" type="ORF">AAEO60_09040</name>
</gene>
<sequence>MAQANFITIGHLSRRTGVAVSALRFYEEKGLLHPLRTGGNQRRFLKSDIRRVSFVLIAQKLGLGLAEIEEQLAKLPEGRNPTLADWQKISRAMREQIDDKIRLLNRTRNQLDQCIGCGCLSLQKCQLYNKDDQLGLKGPGPRAVLD</sequence>
<comment type="caution">
    <text evidence="6">The sequence shown here is derived from an EMBL/GenBank/DDBJ whole genome shotgun (WGS) entry which is preliminary data.</text>
</comment>
<dbReference type="InterPro" id="IPR010211">
    <property type="entry name" value="Redox-sen_tscrpt-act_SoxR"/>
</dbReference>
<keyword evidence="1" id="KW-0479">Metal-binding</keyword>
<evidence type="ECO:0000259" key="5">
    <source>
        <dbReference type="PROSITE" id="PS50937"/>
    </source>
</evidence>
<reference evidence="6 7" key="1">
    <citation type="submission" date="2024-04" db="EMBL/GenBank/DDBJ databases">
        <title>Aurantiacibacter sp. DGU6 16S ribosomal RNA gene Genome sequencing and assembly.</title>
        <authorList>
            <person name="Park S."/>
        </authorList>
    </citation>
    <scope>NUCLEOTIDE SEQUENCE [LARGE SCALE GENOMIC DNA]</scope>
    <source>
        <strain evidence="6 7">DGU6</strain>
    </source>
</reference>
<keyword evidence="4" id="KW-0238">DNA-binding</keyword>
<dbReference type="CDD" id="cd01110">
    <property type="entry name" value="HTH_SoxR"/>
    <property type="match status" value="1"/>
</dbReference>
<evidence type="ECO:0000313" key="6">
    <source>
        <dbReference type="EMBL" id="MEL1250815.1"/>
    </source>
</evidence>
<dbReference type="EMBL" id="JBBYHV010000001">
    <property type="protein sequence ID" value="MEL1250815.1"/>
    <property type="molecule type" value="Genomic_DNA"/>
</dbReference>
<dbReference type="SUPFAM" id="SSF46955">
    <property type="entry name" value="Putative DNA-binding domain"/>
    <property type="match status" value="1"/>
</dbReference>
<dbReference type="NCBIfam" id="TIGR01950">
    <property type="entry name" value="SoxR"/>
    <property type="match status" value="1"/>
</dbReference>
<dbReference type="Proteomes" id="UP001497045">
    <property type="component" value="Unassembled WGS sequence"/>
</dbReference>
<dbReference type="PANTHER" id="PTHR30204">
    <property type="entry name" value="REDOX-CYCLING DRUG-SENSING TRANSCRIPTIONAL ACTIVATOR SOXR"/>
    <property type="match status" value="1"/>
</dbReference>
<accession>A0ABU9IEG0</accession>
<dbReference type="SMART" id="SM00422">
    <property type="entry name" value="HTH_MERR"/>
    <property type="match status" value="1"/>
</dbReference>
<keyword evidence="2" id="KW-0408">Iron</keyword>
<dbReference type="PRINTS" id="PR00040">
    <property type="entry name" value="HTHMERR"/>
</dbReference>
<proteinExistence type="predicted"/>
<keyword evidence="3" id="KW-0411">Iron-sulfur</keyword>
<name>A0ABU9IEG0_9SPHN</name>
<dbReference type="InterPro" id="IPR000551">
    <property type="entry name" value="MerR-type_HTH_dom"/>
</dbReference>
<evidence type="ECO:0000256" key="1">
    <source>
        <dbReference type="ARBA" id="ARBA00022714"/>
    </source>
</evidence>
<keyword evidence="1" id="KW-0001">2Fe-2S</keyword>
<protein>
    <submittedName>
        <fullName evidence="6">Redox-sensitive transcriptional activator SoxR</fullName>
    </submittedName>
</protein>
<dbReference type="PROSITE" id="PS50937">
    <property type="entry name" value="HTH_MERR_2"/>
    <property type="match status" value="1"/>
</dbReference>
<evidence type="ECO:0000313" key="7">
    <source>
        <dbReference type="Proteomes" id="UP001497045"/>
    </source>
</evidence>
<keyword evidence="7" id="KW-1185">Reference proteome</keyword>
<dbReference type="Gene3D" id="1.10.1660.10">
    <property type="match status" value="1"/>
</dbReference>
<dbReference type="InterPro" id="IPR009061">
    <property type="entry name" value="DNA-bd_dom_put_sf"/>
</dbReference>
<evidence type="ECO:0000256" key="2">
    <source>
        <dbReference type="ARBA" id="ARBA00023004"/>
    </source>
</evidence>
<evidence type="ECO:0000256" key="3">
    <source>
        <dbReference type="ARBA" id="ARBA00023014"/>
    </source>
</evidence>
<feature type="domain" description="HTH merR-type" evidence="5">
    <location>
        <begin position="6"/>
        <end position="74"/>
    </location>
</feature>
<dbReference type="InterPro" id="IPR047057">
    <property type="entry name" value="MerR_fam"/>
</dbReference>
<dbReference type="RefSeq" id="WP_341673322.1">
    <property type="nucleotide sequence ID" value="NZ_JBBYHV010000001.1"/>
</dbReference>
<dbReference type="PROSITE" id="PS00552">
    <property type="entry name" value="HTH_MERR_1"/>
    <property type="match status" value="1"/>
</dbReference>